<dbReference type="SUPFAM" id="SSF90123">
    <property type="entry name" value="ABC transporter transmembrane region"/>
    <property type="match status" value="1"/>
</dbReference>
<dbReference type="GO" id="GO:0016887">
    <property type="term" value="F:ATP hydrolysis activity"/>
    <property type="evidence" value="ECO:0007669"/>
    <property type="project" value="InterPro"/>
</dbReference>
<organism evidence="10 11">
    <name type="scientific">Alteromonas pelagimontana</name>
    <dbReference type="NCBI Taxonomy" id="1858656"/>
    <lineage>
        <taxon>Bacteria</taxon>
        <taxon>Pseudomonadati</taxon>
        <taxon>Pseudomonadota</taxon>
        <taxon>Gammaproteobacteria</taxon>
        <taxon>Alteromonadales</taxon>
        <taxon>Alteromonadaceae</taxon>
        <taxon>Alteromonas/Salinimonas group</taxon>
        <taxon>Alteromonas</taxon>
    </lineage>
</organism>
<comment type="subcellular location">
    <subcellularLocation>
        <location evidence="1">Cell membrane</location>
        <topology evidence="1">Multi-pass membrane protein</topology>
    </subcellularLocation>
</comment>
<dbReference type="FunFam" id="3.40.50.300:FF:000218">
    <property type="entry name" value="Multidrug ABC transporter ATP-binding protein"/>
    <property type="match status" value="1"/>
</dbReference>
<dbReference type="OrthoDB" id="9806127at2"/>
<feature type="domain" description="ABC transporter" evidence="8">
    <location>
        <begin position="342"/>
        <end position="576"/>
    </location>
</feature>
<evidence type="ECO:0000256" key="3">
    <source>
        <dbReference type="ARBA" id="ARBA00022741"/>
    </source>
</evidence>
<evidence type="ECO:0000256" key="4">
    <source>
        <dbReference type="ARBA" id="ARBA00022840"/>
    </source>
</evidence>
<gene>
    <name evidence="10" type="ORF">CA267_003130</name>
</gene>
<dbReference type="InterPro" id="IPR011527">
    <property type="entry name" value="ABC1_TM_dom"/>
</dbReference>
<dbReference type="InterPro" id="IPR003593">
    <property type="entry name" value="AAA+_ATPase"/>
</dbReference>
<dbReference type="InterPro" id="IPR003439">
    <property type="entry name" value="ABC_transporter-like_ATP-bd"/>
</dbReference>
<evidence type="ECO:0000313" key="10">
    <source>
        <dbReference type="EMBL" id="QJR79846.1"/>
    </source>
</evidence>
<dbReference type="SMART" id="SM00382">
    <property type="entry name" value="AAA"/>
    <property type="match status" value="1"/>
</dbReference>
<reference evidence="11" key="1">
    <citation type="submission" date="2014-12" db="EMBL/GenBank/DDBJ databases">
        <title>Complete genome sequence of a multi-drug resistant Klebsiella pneumoniae.</title>
        <authorList>
            <person name="Hua X."/>
            <person name="Chen Q."/>
            <person name="Li X."/>
            <person name="Feng Y."/>
            <person name="Ruan Z."/>
            <person name="Yu Y."/>
        </authorList>
    </citation>
    <scope>NUCLEOTIDE SEQUENCE [LARGE SCALE GENOMIC DNA]</scope>
    <source>
        <strain evidence="11">5.12</strain>
    </source>
</reference>
<feature type="transmembrane region" description="Helical" evidence="7">
    <location>
        <begin position="61"/>
        <end position="85"/>
    </location>
</feature>
<feature type="transmembrane region" description="Helical" evidence="7">
    <location>
        <begin position="20"/>
        <end position="41"/>
    </location>
</feature>
<dbReference type="GO" id="GO:0005524">
    <property type="term" value="F:ATP binding"/>
    <property type="evidence" value="ECO:0007669"/>
    <property type="project" value="UniProtKB-KW"/>
</dbReference>
<accession>A0A6M4MCH1</accession>
<evidence type="ECO:0000256" key="7">
    <source>
        <dbReference type="SAM" id="Phobius"/>
    </source>
</evidence>
<evidence type="ECO:0000256" key="6">
    <source>
        <dbReference type="ARBA" id="ARBA00023136"/>
    </source>
</evidence>
<evidence type="ECO:0000256" key="2">
    <source>
        <dbReference type="ARBA" id="ARBA00022692"/>
    </source>
</evidence>
<feature type="transmembrane region" description="Helical" evidence="7">
    <location>
        <begin position="163"/>
        <end position="183"/>
    </location>
</feature>
<proteinExistence type="predicted"/>
<dbReference type="InterPro" id="IPR027417">
    <property type="entry name" value="P-loop_NTPase"/>
</dbReference>
<dbReference type="PANTHER" id="PTHR43394:SF1">
    <property type="entry name" value="ATP-BINDING CASSETTE SUB-FAMILY B MEMBER 10, MITOCHONDRIAL"/>
    <property type="match status" value="1"/>
</dbReference>
<feature type="transmembrane region" description="Helical" evidence="7">
    <location>
        <begin position="247"/>
        <end position="268"/>
    </location>
</feature>
<protein>
    <submittedName>
        <fullName evidence="10">ATP-binding cassette domain-containing protein</fullName>
    </submittedName>
</protein>
<dbReference type="PANTHER" id="PTHR43394">
    <property type="entry name" value="ATP-DEPENDENT PERMEASE MDL1, MITOCHONDRIAL"/>
    <property type="match status" value="1"/>
</dbReference>
<keyword evidence="4 10" id="KW-0067">ATP-binding</keyword>
<dbReference type="KEGG" id="apel:CA267_003130"/>
<dbReference type="SUPFAM" id="SSF52540">
    <property type="entry name" value="P-loop containing nucleoside triphosphate hydrolases"/>
    <property type="match status" value="1"/>
</dbReference>
<feature type="transmembrane region" description="Helical" evidence="7">
    <location>
        <begin position="283"/>
        <end position="302"/>
    </location>
</feature>
<evidence type="ECO:0000259" key="8">
    <source>
        <dbReference type="PROSITE" id="PS50893"/>
    </source>
</evidence>
<dbReference type="Gene3D" id="3.40.50.300">
    <property type="entry name" value="P-loop containing nucleotide triphosphate hydrolases"/>
    <property type="match status" value="1"/>
</dbReference>
<dbReference type="GO" id="GO:0005886">
    <property type="term" value="C:plasma membrane"/>
    <property type="evidence" value="ECO:0007669"/>
    <property type="project" value="UniProtKB-SubCell"/>
</dbReference>
<dbReference type="EMBL" id="CP052766">
    <property type="protein sequence ID" value="QJR79846.1"/>
    <property type="molecule type" value="Genomic_DNA"/>
</dbReference>
<evidence type="ECO:0000256" key="5">
    <source>
        <dbReference type="ARBA" id="ARBA00022989"/>
    </source>
</evidence>
<dbReference type="InterPro" id="IPR017871">
    <property type="entry name" value="ABC_transporter-like_CS"/>
</dbReference>
<keyword evidence="2 7" id="KW-0812">Transmembrane</keyword>
<dbReference type="GO" id="GO:0015421">
    <property type="term" value="F:ABC-type oligopeptide transporter activity"/>
    <property type="evidence" value="ECO:0007669"/>
    <property type="project" value="TreeGrafter"/>
</dbReference>
<dbReference type="PROSITE" id="PS00211">
    <property type="entry name" value="ABC_TRANSPORTER_1"/>
    <property type="match status" value="1"/>
</dbReference>
<dbReference type="Pfam" id="PF00664">
    <property type="entry name" value="ABC_membrane"/>
    <property type="match status" value="1"/>
</dbReference>
<dbReference type="CDD" id="cd18575">
    <property type="entry name" value="ABC_6TM_bac_exporter_ABCB8_10_like"/>
    <property type="match status" value="1"/>
</dbReference>
<evidence type="ECO:0000313" key="11">
    <source>
        <dbReference type="Proteomes" id="UP000219285"/>
    </source>
</evidence>
<evidence type="ECO:0000259" key="9">
    <source>
        <dbReference type="PROSITE" id="PS50929"/>
    </source>
</evidence>
<sequence length="580" mass="63409">MTEVSTKHVLFWFASLLKQYRWRVAGAVVALLVASSAWLVLGQGIRYAIDKGFVADNSDVLNQAVIAVLVICTVASFATYCRFYLMTWLGERISADIRVQVFRHLMTLPPSFFAKIRTGEVISRFTSDTAVLQTVIGMSLSMALRSSITFTGALLLMLITSPMLTFCVLLAVPAVLVPIRLLAPQVRIYARRSQDKIADLGAHIDQSLHEIMTVQAFNAQAEESNQFTRSVEDAMSTAKMRVHYRSLLIGFIMLLSLTAIIIIAWIGARQVFSGDMTGGELSAFLFYAVMAGGSIATISEVIGEVQRGVGASERLLELLATPATIQSGDVPLVLTKGHPPAITFDNITFAYPGSCPLFHQLSLTIRAGEKVALVGASGAGKTTLFQLMLRFYDVQQGQIRIGTQPISSLKLEALRAHIAIVTQEPVVFATTVMENIRYGNIHASDDAVLKAAKAAFAHEFIDRLDNGYHTELGERGVRLSGGQKQRIAIARAILADRPVLLLDEATSALDAMSERMVQQALNTLMEGRTTIVIAHRLATVQHADRIVVMDKGTIVATGSHEVLLKNDTLYREYAELQLLT</sequence>
<dbReference type="Gene3D" id="1.20.1560.10">
    <property type="entry name" value="ABC transporter type 1, transmembrane domain"/>
    <property type="match status" value="1"/>
</dbReference>
<dbReference type="PROSITE" id="PS50893">
    <property type="entry name" value="ABC_TRANSPORTER_2"/>
    <property type="match status" value="1"/>
</dbReference>
<dbReference type="Pfam" id="PF00005">
    <property type="entry name" value="ABC_tran"/>
    <property type="match status" value="1"/>
</dbReference>
<dbReference type="InterPro" id="IPR036640">
    <property type="entry name" value="ABC1_TM_sf"/>
</dbReference>
<dbReference type="PROSITE" id="PS50929">
    <property type="entry name" value="ABC_TM1F"/>
    <property type="match status" value="1"/>
</dbReference>
<feature type="domain" description="ABC transmembrane type-1" evidence="9">
    <location>
        <begin position="25"/>
        <end position="307"/>
    </location>
</feature>
<keyword evidence="5 7" id="KW-1133">Transmembrane helix</keyword>
<name>A0A6M4MCH1_9ALTE</name>
<dbReference type="InterPro" id="IPR039421">
    <property type="entry name" value="Type_1_exporter"/>
</dbReference>
<keyword evidence="11" id="KW-1185">Reference proteome</keyword>
<dbReference type="AlphaFoldDB" id="A0A6M4MCH1"/>
<reference evidence="10 11" key="2">
    <citation type="submission" date="2020-04" db="EMBL/GenBank/DDBJ databases">
        <title>Complete genome sequence of Alteromonas pelagimontana 5.12T.</title>
        <authorList>
            <person name="Sinha R.K."/>
            <person name="Krishnan K.P."/>
            <person name="Kurian J.P."/>
        </authorList>
    </citation>
    <scope>NUCLEOTIDE SEQUENCE [LARGE SCALE GENOMIC DNA]</scope>
    <source>
        <strain evidence="10 11">5.12</strain>
    </source>
</reference>
<evidence type="ECO:0000256" key="1">
    <source>
        <dbReference type="ARBA" id="ARBA00004651"/>
    </source>
</evidence>
<feature type="transmembrane region" description="Helical" evidence="7">
    <location>
        <begin position="130"/>
        <end position="157"/>
    </location>
</feature>
<dbReference type="RefSeq" id="WP_075608836.1">
    <property type="nucleotide sequence ID" value="NZ_CP052766.1"/>
</dbReference>
<keyword evidence="6 7" id="KW-0472">Membrane</keyword>
<keyword evidence="3" id="KW-0547">Nucleotide-binding</keyword>
<dbReference type="Proteomes" id="UP000219285">
    <property type="component" value="Chromosome"/>
</dbReference>